<protein>
    <submittedName>
        <fullName evidence="2">Uncharacterized protein</fullName>
    </submittedName>
</protein>
<keyword evidence="3" id="KW-1185">Reference proteome</keyword>
<feature type="region of interest" description="Disordered" evidence="1">
    <location>
        <begin position="330"/>
        <end position="359"/>
    </location>
</feature>
<sequence length="498" mass="55793">MDLSQQTQYYEPGSQSQYNFPDRALQINMNSAHLSQDSTFGTANVGGGPTYGPLDPSIHHCGCGDACTCGIDCCCDDQLNCFSVPEPGQAKWKELAQHVQQQVHSQFEAQIQQRVDETVAAELAQLQAKIAHLEQYQAEKAADTKAAHSSTKMPKEYFEGESHLCLQDLIKVAMLGLLGMPDAKSPVPGPLEDDAVPRVNEQGDTLHNPVWAGQKANGAQPLVIAVVNLVWRNENDSRTLPEEFGPLNDEIKAMLKKAAIQHWRTKQRRWLAENTERGAAQLVHKLGWNGRYQRLKRLADIRRSVIAQMIEEYGAENCVGLPALIHSPWCSDDDGEGPGQANPEQWQDRRLATGDPRARERLRPEWRSKKQDRIFGLLDTLARKAETKAADSHVPIGGRHSGKKRSKDRRRSQYRVIRFPGFPENSSKASPAKRTPYQWSVNPRWRQENNYECVPDPAEFTIFNLVIPDEHLDREALALLAGVAEDDACLADDEAEKD</sequence>
<evidence type="ECO:0000313" key="3">
    <source>
        <dbReference type="Proteomes" id="UP001215598"/>
    </source>
</evidence>
<reference evidence="2" key="1">
    <citation type="submission" date="2023-03" db="EMBL/GenBank/DDBJ databases">
        <title>Massive genome expansion in bonnet fungi (Mycena s.s.) driven by repeated elements and novel gene families across ecological guilds.</title>
        <authorList>
            <consortium name="Lawrence Berkeley National Laboratory"/>
            <person name="Harder C.B."/>
            <person name="Miyauchi S."/>
            <person name="Viragh M."/>
            <person name="Kuo A."/>
            <person name="Thoen E."/>
            <person name="Andreopoulos B."/>
            <person name="Lu D."/>
            <person name="Skrede I."/>
            <person name="Drula E."/>
            <person name="Henrissat B."/>
            <person name="Morin E."/>
            <person name="Kohler A."/>
            <person name="Barry K."/>
            <person name="LaButti K."/>
            <person name="Morin E."/>
            <person name="Salamov A."/>
            <person name="Lipzen A."/>
            <person name="Mereny Z."/>
            <person name="Hegedus B."/>
            <person name="Baldrian P."/>
            <person name="Stursova M."/>
            <person name="Weitz H."/>
            <person name="Taylor A."/>
            <person name="Grigoriev I.V."/>
            <person name="Nagy L.G."/>
            <person name="Martin F."/>
            <person name="Kauserud H."/>
        </authorList>
    </citation>
    <scope>NUCLEOTIDE SEQUENCE</scope>
    <source>
        <strain evidence="2">CBHHK182m</strain>
    </source>
</reference>
<gene>
    <name evidence="2" type="ORF">B0H16DRAFT_1453391</name>
</gene>
<dbReference type="EMBL" id="JARKIB010000021">
    <property type="protein sequence ID" value="KAJ7767766.1"/>
    <property type="molecule type" value="Genomic_DNA"/>
</dbReference>
<comment type="caution">
    <text evidence="2">The sequence shown here is derived from an EMBL/GenBank/DDBJ whole genome shotgun (WGS) entry which is preliminary data.</text>
</comment>
<evidence type="ECO:0000256" key="1">
    <source>
        <dbReference type="SAM" id="MobiDB-lite"/>
    </source>
</evidence>
<dbReference type="AlphaFoldDB" id="A0AAD7JQ26"/>
<feature type="region of interest" description="Disordered" evidence="1">
    <location>
        <begin position="386"/>
        <end position="411"/>
    </location>
</feature>
<evidence type="ECO:0000313" key="2">
    <source>
        <dbReference type="EMBL" id="KAJ7767766.1"/>
    </source>
</evidence>
<name>A0AAD7JQ26_9AGAR</name>
<organism evidence="2 3">
    <name type="scientific">Mycena metata</name>
    <dbReference type="NCBI Taxonomy" id="1033252"/>
    <lineage>
        <taxon>Eukaryota</taxon>
        <taxon>Fungi</taxon>
        <taxon>Dikarya</taxon>
        <taxon>Basidiomycota</taxon>
        <taxon>Agaricomycotina</taxon>
        <taxon>Agaricomycetes</taxon>
        <taxon>Agaricomycetidae</taxon>
        <taxon>Agaricales</taxon>
        <taxon>Marasmiineae</taxon>
        <taxon>Mycenaceae</taxon>
        <taxon>Mycena</taxon>
    </lineage>
</organism>
<proteinExistence type="predicted"/>
<accession>A0AAD7JQ26</accession>
<feature type="compositionally biased region" description="Basic residues" evidence="1">
    <location>
        <begin position="400"/>
        <end position="411"/>
    </location>
</feature>
<dbReference type="Proteomes" id="UP001215598">
    <property type="component" value="Unassembled WGS sequence"/>
</dbReference>
<feature type="compositionally biased region" description="Basic and acidic residues" evidence="1">
    <location>
        <begin position="346"/>
        <end position="359"/>
    </location>
</feature>